<evidence type="ECO:0000256" key="1">
    <source>
        <dbReference type="SAM" id="Coils"/>
    </source>
</evidence>
<evidence type="ECO:0000313" key="4">
    <source>
        <dbReference type="EMBL" id="EFV42627.1"/>
    </source>
</evidence>
<dbReference type="AlphaFoldDB" id="E5YBH5"/>
<accession>E5YBH5</accession>
<dbReference type="EMBL" id="ADCP02000001">
    <property type="protein sequence ID" value="EFV42627.1"/>
    <property type="molecule type" value="Genomic_DNA"/>
</dbReference>
<proteinExistence type="predicted"/>
<dbReference type="InterPro" id="IPR025392">
    <property type="entry name" value="DUF4124"/>
</dbReference>
<dbReference type="Pfam" id="PF13511">
    <property type="entry name" value="DUF4124"/>
    <property type="match status" value="1"/>
</dbReference>
<reference evidence="4 5" key="2">
    <citation type="submission" date="2013-04" db="EMBL/GenBank/DDBJ databases">
        <title>The Genome Sequence of Bilophila wadsworthia 3_1_6.</title>
        <authorList>
            <consortium name="The Broad Institute Genomics Platform"/>
            <person name="Earl A."/>
            <person name="Ward D."/>
            <person name="Feldgarden M."/>
            <person name="Gevers D."/>
            <person name="Sibley C."/>
            <person name="Strauss J."/>
            <person name="Allen-Vercoe E."/>
            <person name="Walker B."/>
            <person name="Young S."/>
            <person name="Zeng Q."/>
            <person name="Gargeya S."/>
            <person name="Fitzgerald M."/>
            <person name="Haas B."/>
            <person name="Abouelleil A."/>
            <person name="Allen A.W."/>
            <person name="Alvarado L."/>
            <person name="Arachchi H.M."/>
            <person name="Berlin A.M."/>
            <person name="Chapman S.B."/>
            <person name="Gainer-Dewar J."/>
            <person name="Goldberg J."/>
            <person name="Griggs A."/>
            <person name="Gujja S."/>
            <person name="Hansen M."/>
            <person name="Howarth C."/>
            <person name="Imamovic A."/>
            <person name="Ireland A."/>
            <person name="Larimer J."/>
            <person name="McCowan C."/>
            <person name="Murphy C."/>
            <person name="Pearson M."/>
            <person name="Poon T.W."/>
            <person name="Priest M."/>
            <person name="Roberts A."/>
            <person name="Saif S."/>
            <person name="Shea T."/>
            <person name="Sisk P."/>
            <person name="Sykes S."/>
            <person name="Wortman J."/>
            <person name="Nusbaum C."/>
            <person name="Birren B."/>
        </authorList>
    </citation>
    <scope>NUCLEOTIDE SEQUENCE [LARGE SCALE GENOMIC DNA]</scope>
    <source>
        <strain evidence="4 5">3_1_6</strain>
    </source>
</reference>
<feature type="compositionally biased region" description="Pro residues" evidence="2">
    <location>
        <begin position="93"/>
        <end position="103"/>
    </location>
</feature>
<protein>
    <recommendedName>
        <fullName evidence="3">DUF4124 domain-containing protein</fullName>
    </recommendedName>
</protein>
<keyword evidence="5" id="KW-1185">Reference proteome</keyword>
<feature type="region of interest" description="Disordered" evidence="2">
    <location>
        <begin position="71"/>
        <end position="116"/>
    </location>
</feature>
<evidence type="ECO:0000313" key="5">
    <source>
        <dbReference type="Proteomes" id="UP000006034"/>
    </source>
</evidence>
<organism evidence="4 5">
    <name type="scientific">Bilophila wadsworthia (strain 3_1_6)</name>
    <dbReference type="NCBI Taxonomy" id="563192"/>
    <lineage>
        <taxon>Bacteria</taxon>
        <taxon>Pseudomonadati</taxon>
        <taxon>Thermodesulfobacteriota</taxon>
        <taxon>Desulfovibrionia</taxon>
        <taxon>Desulfovibrionales</taxon>
        <taxon>Desulfovibrionaceae</taxon>
        <taxon>Bilophila</taxon>
    </lineage>
</organism>
<sequence>MKKRKRFSLAWLALLALAGGVELLIVDGTLSGGAPLSRMASSVRETLDQTPTPANAASQQMYIWKDASGVTHISETPPPKPPTGKVEEYQFSPQPPAAQPEPVTPLDIPSPEHQPSAAELEKATAEARKMLQQQVEQLQKERGQLEKQLYRARATGDGYAQIRFRTLLEQNREALEKLIPKQ</sequence>
<keyword evidence="1" id="KW-0175">Coiled coil</keyword>
<dbReference type="Proteomes" id="UP000006034">
    <property type="component" value="Unassembled WGS sequence"/>
</dbReference>
<feature type="domain" description="DUF4124" evidence="3">
    <location>
        <begin position="54"/>
        <end position="102"/>
    </location>
</feature>
<reference evidence="4 5" key="1">
    <citation type="submission" date="2010-10" db="EMBL/GenBank/DDBJ databases">
        <authorList>
            <consortium name="The Broad Institute Genome Sequencing Platform"/>
            <person name="Ward D."/>
            <person name="Earl A."/>
            <person name="Feldgarden M."/>
            <person name="Young S.K."/>
            <person name="Gargeya S."/>
            <person name="Zeng Q."/>
            <person name="Alvarado L."/>
            <person name="Berlin A."/>
            <person name="Bochicchio J."/>
            <person name="Chapman S.B."/>
            <person name="Chen Z."/>
            <person name="Freedman E."/>
            <person name="Gellesch M."/>
            <person name="Goldberg J."/>
            <person name="Griggs A."/>
            <person name="Gujja S."/>
            <person name="Heilman E."/>
            <person name="Heiman D."/>
            <person name="Howarth C."/>
            <person name="Mehta T."/>
            <person name="Neiman D."/>
            <person name="Pearson M."/>
            <person name="Roberts A."/>
            <person name="Saif S."/>
            <person name="Shea T."/>
            <person name="Shenoy N."/>
            <person name="Sisk P."/>
            <person name="Stolte C."/>
            <person name="Sykes S."/>
            <person name="White J."/>
            <person name="Yandava C."/>
            <person name="Allen-Vercoe E."/>
            <person name="Sibley C."/>
            <person name="Ambrose C.E."/>
            <person name="Strauss J."/>
            <person name="Daigneault M."/>
            <person name="Haas B."/>
            <person name="Nusbaum C."/>
            <person name="Birren B."/>
        </authorList>
    </citation>
    <scope>NUCLEOTIDE SEQUENCE [LARGE SCALE GENOMIC DNA]</scope>
    <source>
        <strain evidence="4 5">3_1_6</strain>
    </source>
</reference>
<comment type="caution">
    <text evidence="4">The sequence shown here is derived from an EMBL/GenBank/DDBJ whole genome shotgun (WGS) entry which is preliminary data.</text>
</comment>
<dbReference type="STRING" id="563192.HMPREF0179_03548"/>
<dbReference type="RefSeq" id="WP_005030517.1">
    <property type="nucleotide sequence ID" value="NZ_KE150238.1"/>
</dbReference>
<name>E5YBH5_BILW3</name>
<feature type="coiled-coil region" evidence="1">
    <location>
        <begin position="117"/>
        <end position="155"/>
    </location>
</feature>
<dbReference type="HOGENOM" id="CLU_1479354_0_0_7"/>
<evidence type="ECO:0000259" key="3">
    <source>
        <dbReference type="Pfam" id="PF13511"/>
    </source>
</evidence>
<evidence type="ECO:0000256" key="2">
    <source>
        <dbReference type="SAM" id="MobiDB-lite"/>
    </source>
</evidence>
<gene>
    <name evidence="4" type="ORF">HMPREF0179_03548</name>
</gene>
<dbReference type="GeneID" id="78085080"/>